<dbReference type="InterPro" id="IPR049207">
    <property type="entry name" value="DUF4246_N"/>
</dbReference>
<dbReference type="AlphaFoldDB" id="A0A8H3B7Y2"/>
<dbReference type="EMBL" id="CAJMWZ010002125">
    <property type="protein sequence ID" value="CAE6449910.1"/>
    <property type="molecule type" value="Genomic_DNA"/>
</dbReference>
<feature type="domain" description="DUF4246" evidence="1">
    <location>
        <begin position="32"/>
        <end position="90"/>
    </location>
</feature>
<comment type="caution">
    <text evidence="2">The sequence shown here is derived from an EMBL/GenBank/DDBJ whole genome shotgun (WGS) entry which is preliminary data.</text>
</comment>
<organism evidence="2 3">
    <name type="scientific">Rhizoctonia solani</name>
    <dbReference type="NCBI Taxonomy" id="456999"/>
    <lineage>
        <taxon>Eukaryota</taxon>
        <taxon>Fungi</taxon>
        <taxon>Dikarya</taxon>
        <taxon>Basidiomycota</taxon>
        <taxon>Agaricomycotina</taxon>
        <taxon>Agaricomycetes</taxon>
        <taxon>Cantharellales</taxon>
        <taxon>Ceratobasidiaceae</taxon>
        <taxon>Rhizoctonia</taxon>
    </lineage>
</organism>
<dbReference type="Pfam" id="PF21666">
    <property type="entry name" value="DUF4246_N"/>
    <property type="match status" value="1"/>
</dbReference>
<evidence type="ECO:0000313" key="3">
    <source>
        <dbReference type="Proteomes" id="UP000663850"/>
    </source>
</evidence>
<dbReference type="PANTHER" id="PTHR33119:SF1">
    <property type="entry name" value="FE2OG DIOXYGENASE DOMAIN-CONTAINING PROTEIN"/>
    <property type="match status" value="1"/>
</dbReference>
<dbReference type="Proteomes" id="UP000663850">
    <property type="component" value="Unassembled WGS sequence"/>
</dbReference>
<reference evidence="2" key="1">
    <citation type="submission" date="2021-01" db="EMBL/GenBank/DDBJ databases">
        <authorList>
            <person name="Kaushik A."/>
        </authorList>
    </citation>
    <scope>NUCLEOTIDE SEQUENCE</scope>
    <source>
        <strain evidence="2">Type strain: AG8-Rh-89/</strain>
    </source>
</reference>
<proteinExistence type="predicted"/>
<protein>
    <recommendedName>
        <fullName evidence="1">DUF4246 domain-containing protein</fullName>
    </recommendedName>
</protein>
<accession>A0A8H3B7Y2</accession>
<dbReference type="PANTHER" id="PTHR33119">
    <property type="entry name" value="IFI3P"/>
    <property type="match status" value="1"/>
</dbReference>
<sequence>MPRTLYFKFRGERENGDRLKPETMDSEYSDPLPNPFGFNEALSGEDFTGGPPAKPLVELEMTQLSAELRRKHSWWTKCHDETILSKWREEALAQSKLMKESHIDYVLKELDGYANLRDKVSGAEVSCHDKIWQSDTLIPASLKERLIAGTRPGASLTLSNRL</sequence>
<name>A0A8H3B7Y2_9AGAM</name>
<gene>
    <name evidence="2" type="ORF">RDB_LOCUS40014</name>
</gene>
<evidence type="ECO:0000259" key="1">
    <source>
        <dbReference type="Pfam" id="PF21666"/>
    </source>
</evidence>
<dbReference type="InterPro" id="IPR025340">
    <property type="entry name" value="DUF4246"/>
</dbReference>
<evidence type="ECO:0000313" key="2">
    <source>
        <dbReference type="EMBL" id="CAE6449910.1"/>
    </source>
</evidence>